<evidence type="ECO:0000256" key="2">
    <source>
        <dbReference type="ARBA" id="ARBA00022729"/>
    </source>
</evidence>
<dbReference type="OrthoDB" id="655468at2759"/>
<name>A0A1S3Z6S2_TOBAC</name>
<dbReference type="GO" id="GO:0016788">
    <property type="term" value="F:hydrolase activity, acting on ester bonds"/>
    <property type="evidence" value="ECO:0007669"/>
    <property type="project" value="InterPro"/>
</dbReference>
<dbReference type="RefSeq" id="XP_016460180.1">
    <property type="nucleotide sequence ID" value="XM_016604694.1"/>
</dbReference>
<dbReference type="PANTHER" id="PTHR22835:SF542">
    <property type="match status" value="1"/>
</dbReference>
<gene>
    <name evidence="6" type="primary">LOC107783678</name>
</gene>
<proteinExistence type="inferred from homology"/>
<reference evidence="6" key="1">
    <citation type="submission" date="2025-08" db="UniProtKB">
        <authorList>
            <consortium name="RefSeq"/>
        </authorList>
    </citation>
    <scope>IDENTIFICATION</scope>
</reference>
<dbReference type="InterPro" id="IPR035669">
    <property type="entry name" value="SGNH_plant_lipase-like"/>
</dbReference>
<organism evidence="6">
    <name type="scientific">Nicotiana tabacum</name>
    <name type="common">Common tobacco</name>
    <dbReference type="NCBI Taxonomy" id="4097"/>
    <lineage>
        <taxon>Eukaryota</taxon>
        <taxon>Viridiplantae</taxon>
        <taxon>Streptophyta</taxon>
        <taxon>Embryophyta</taxon>
        <taxon>Tracheophyta</taxon>
        <taxon>Spermatophyta</taxon>
        <taxon>Magnoliopsida</taxon>
        <taxon>eudicotyledons</taxon>
        <taxon>Gunneridae</taxon>
        <taxon>Pentapetalae</taxon>
        <taxon>asterids</taxon>
        <taxon>lamiids</taxon>
        <taxon>Solanales</taxon>
        <taxon>Solanaceae</taxon>
        <taxon>Nicotianoideae</taxon>
        <taxon>Nicotianeae</taxon>
        <taxon>Nicotiana</taxon>
    </lineage>
</organism>
<accession>A0A1S3Z6S2</accession>
<dbReference type="SUPFAM" id="SSF52266">
    <property type="entry name" value="SGNH hydrolase"/>
    <property type="match status" value="1"/>
</dbReference>
<feature type="transmembrane region" description="Helical" evidence="5">
    <location>
        <begin position="7"/>
        <end position="27"/>
    </location>
</feature>
<evidence type="ECO:0000256" key="5">
    <source>
        <dbReference type="SAM" id="Phobius"/>
    </source>
</evidence>
<keyword evidence="2" id="KW-0732">Signal</keyword>
<keyword evidence="5" id="KW-0472">Membrane</keyword>
<evidence type="ECO:0000256" key="4">
    <source>
        <dbReference type="ARBA" id="ARBA00023180"/>
    </source>
</evidence>
<dbReference type="KEGG" id="nta:107783678"/>
<dbReference type="AlphaFoldDB" id="A0A1S3Z6S2"/>
<keyword evidence="3" id="KW-0378">Hydrolase</keyword>
<dbReference type="CDD" id="cd01837">
    <property type="entry name" value="SGNH_plant_lipase_like"/>
    <property type="match status" value="1"/>
</dbReference>
<evidence type="ECO:0000313" key="6">
    <source>
        <dbReference type="RefSeq" id="XP_016460180.1"/>
    </source>
</evidence>
<dbReference type="OMA" id="IRGMIGQ"/>
<protein>
    <submittedName>
        <fullName evidence="6">GDSL esterase/lipase At1g09390-like</fullName>
    </submittedName>
</protein>
<sequence>MDLKERIFYFLSFIISLIIGLFFPLSVDSQCNGNLVIINFGDSNSDTGGYVIIRGMIGQLPKKHTINHDLAGRMCDGKLVIDFLYTIYTGFVVTVVRGKATLWLGSQLTIFCRKIILRESVKNGYLTPFMESMGKNFTNGVNFAIAGSKTLPASDSFNLKIQIAQFHRFRSLSLELFDKGNGNLLGDEDLRNALYTIDIGQNDLDGVFGGLSYEKAILKIPDFIYEIENAIKAIYEEGGKNFWVHNTGPIGCLPKSLTTYNKYKDDYDEHGCLRSLNEGAKIFNDKLYLLSEKLRDELKNTTIVYVDVYSIKYDLIANSSNYGFVNPLMACCGYGGPPYNFESNNKCGQGNYTICEDRSKYISWDGAHYTEAANAVVASKILSSNYSTPPLKFNSFCNIAP</sequence>
<evidence type="ECO:0000256" key="3">
    <source>
        <dbReference type="ARBA" id="ARBA00022801"/>
    </source>
</evidence>
<dbReference type="InterPro" id="IPR036514">
    <property type="entry name" value="SGNH_hydro_sf"/>
</dbReference>
<dbReference type="PANTHER" id="PTHR22835">
    <property type="entry name" value="ZINC FINGER FYVE DOMAIN CONTAINING PROTEIN"/>
    <property type="match status" value="1"/>
</dbReference>
<evidence type="ECO:0000256" key="1">
    <source>
        <dbReference type="ARBA" id="ARBA00008668"/>
    </source>
</evidence>
<keyword evidence="5" id="KW-0812">Transmembrane</keyword>
<dbReference type="Gene3D" id="3.40.50.1110">
    <property type="entry name" value="SGNH hydrolase"/>
    <property type="match status" value="1"/>
</dbReference>
<keyword evidence="4" id="KW-0325">Glycoprotein</keyword>
<dbReference type="PaxDb" id="4097-A0A1S3Z6S2"/>
<dbReference type="Pfam" id="PF00657">
    <property type="entry name" value="Lipase_GDSL"/>
    <property type="match status" value="1"/>
</dbReference>
<dbReference type="InterPro" id="IPR001087">
    <property type="entry name" value="GDSL"/>
</dbReference>
<comment type="similarity">
    <text evidence="1">Belongs to the 'GDSL' lipolytic enzyme family.</text>
</comment>
<keyword evidence="5" id="KW-1133">Transmembrane helix</keyword>